<dbReference type="AlphaFoldDB" id="A0A9D3MY36"/>
<dbReference type="PANTHER" id="PTHR12670:SF1">
    <property type="entry name" value="NEUTRAL CERAMIDASE"/>
    <property type="match status" value="1"/>
</dbReference>
<feature type="transmembrane region" description="Helical" evidence="8">
    <location>
        <begin position="12"/>
        <end position="36"/>
    </location>
</feature>
<evidence type="ECO:0000256" key="1">
    <source>
        <dbReference type="ARBA" id="ARBA00009835"/>
    </source>
</evidence>
<dbReference type="GO" id="GO:0046872">
    <property type="term" value="F:metal ion binding"/>
    <property type="evidence" value="ECO:0007669"/>
    <property type="project" value="UniProtKB-KW"/>
</dbReference>
<keyword evidence="8" id="KW-1133">Transmembrane helix</keyword>
<comment type="similarity">
    <text evidence="1 7">Belongs to the neutral ceramidase family.</text>
</comment>
<keyword evidence="8" id="KW-0472">Membrane</keyword>
<evidence type="ECO:0000313" key="12">
    <source>
        <dbReference type="Proteomes" id="UP001044222"/>
    </source>
</evidence>
<dbReference type="GO" id="GO:0005886">
    <property type="term" value="C:plasma membrane"/>
    <property type="evidence" value="ECO:0007669"/>
    <property type="project" value="UniProtKB-ARBA"/>
</dbReference>
<gene>
    <name evidence="11" type="ORF">ANANG_G00048980</name>
</gene>
<feature type="binding site" evidence="6">
    <location>
        <position position="495"/>
    </location>
    <ligand>
        <name>Zn(2+)</name>
        <dbReference type="ChEBI" id="CHEBI:29105"/>
    </ligand>
</feature>
<keyword evidence="7" id="KW-0746">Sphingolipid metabolism</keyword>
<dbReference type="InterPro" id="IPR006823">
    <property type="entry name" value="Ceramidase_alk"/>
</dbReference>
<dbReference type="Proteomes" id="UP001044222">
    <property type="component" value="Unassembled WGS sequence"/>
</dbReference>
<feature type="domain" description="Neutral/alkaline non-lysosomal ceramidase N-terminal" evidence="9">
    <location>
        <begin position="59"/>
        <end position="564"/>
    </location>
</feature>
<dbReference type="InterPro" id="IPR038445">
    <property type="entry name" value="NCDase_C_sf"/>
</dbReference>
<dbReference type="GO" id="GO:0005737">
    <property type="term" value="C:cytoplasm"/>
    <property type="evidence" value="ECO:0007669"/>
    <property type="project" value="UniProtKB-ARBA"/>
</dbReference>
<keyword evidence="8" id="KW-0812">Transmembrane</keyword>
<evidence type="ECO:0000259" key="10">
    <source>
        <dbReference type="Pfam" id="PF17048"/>
    </source>
</evidence>
<feature type="active site" description="Nucleophile" evidence="5">
    <location>
        <position position="309"/>
    </location>
</feature>
<keyword evidence="7" id="KW-0443">Lipid metabolism</keyword>
<dbReference type="InterPro" id="IPR031331">
    <property type="entry name" value="NEUT/ALK_ceramidase_C"/>
</dbReference>
<feature type="binding site" evidence="6">
    <location>
        <position position="258"/>
    </location>
    <ligand>
        <name>Zn(2+)</name>
        <dbReference type="ChEBI" id="CHEBI:29105"/>
    </ligand>
</feature>
<evidence type="ECO:0000256" key="2">
    <source>
        <dbReference type="ARBA" id="ARBA00011891"/>
    </source>
</evidence>
<feature type="binding site" evidence="6">
    <location>
        <position position="535"/>
    </location>
    <ligand>
        <name>Zn(2+)</name>
        <dbReference type="ChEBI" id="CHEBI:29105"/>
    </ligand>
</feature>
<dbReference type="GO" id="GO:0017040">
    <property type="term" value="F:N-acylsphingosine amidohydrolase activity"/>
    <property type="evidence" value="ECO:0007669"/>
    <property type="project" value="UniProtKB-UniRule"/>
</dbReference>
<organism evidence="11 12">
    <name type="scientific">Anguilla anguilla</name>
    <name type="common">European freshwater eel</name>
    <name type="synonym">Muraena anguilla</name>
    <dbReference type="NCBI Taxonomy" id="7936"/>
    <lineage>
        <taxon>Eukaryota</taxon>
        <taxon>Metazoa</taxon>
        <taxon>Chordata</taxon>
        <taxon>Craniata</taxon>
        <taxon>Vertebrata</taxon>
        <taxon>Euteleostomi</taxon>
        <taxon>Actinopterygii</taxon>
        <taxon>Neopterygii</taxon>
        <taxon>Teleostei</taxon>
        <taxon>Anguilliformes</taxon>
        <taxon>Anguillidae</taxon>
        <taxon>Anguilla</taxon>
    </lineage>
</organism>
<dbReference type="GO" id="GO:0046514">
    <property type="term" value="P:ceramide catabolic process"/>
    <property type="evidence" value="ECO:0007669"/>
    <property type="project" value="InterPro"/>
</dbReference>
<dbReference type="EMBL" id="JAFIRN010000002">
    <property type="protein sequence ID" value="KAG5855430.1"/>
    <property type="molecule type" value="Genomic_DNA"/>
</dbReference>
<comment type="caution">
    <text evidence="11">The sequence shown here is derived from an EMBL/GenBank/DDBJ whole genome shotgun (WGS) entry which is preliminary data.</text>
</comment>
<evidence type="ECO:0000256" key="5">
    <source>
        <dbReference type="PIRSR" id="PIRSR606823-1"/>
    </source>
</evidence>
<evidence type="ECO:0000259" key="9">
    <source>
        <dbReference type="Pfam" id="PF04734"/>
    </source>
</evidence>
<proteinExistence type="inferred from homology"/>
<dbReference type="GO" id="GO:0042759">
    <property type="term" value="P:long-chain fatty acid biosynthetic process"/>
    <property type="evidence" value="ECO:0007669"/>
    <property type="project" value="TreeGrafter"/>
</dbReference>
<evidence type="ECO:0000256" key="3">
    <source>
        <dbReference type="ARBA" id="ARBA00019235"/>
    </source>
</evidence>
<reference evidence="11" key="1">
    <citation type="submission" date="2021-01" db="EMBL/GenBank/DDBJ databases">
        <title>A chromosome-scale assembly of European eel, Anguilla anguilla.</title>
        <authorList>
            <person name="Henkel C."/>
            <person name="Jong-Raadsen S.A."/>
            <person name="Dufour S."/>
            <person name="Weltzien F.-A."/>
            <person name="Palstra A.P."/>
            <person name="Pelster B."/>
            <person name="Spaink H.P."/>
            <person name="Van Den Thillart G.E."/>
            <person name="Jansen H."/>
            <person name="Zahm M."/>
            <person name="Klopp C."/>
            <person name="Cedric C."/>
            <person name="Louis A."/>
            <person name="Berthelot C."/>
            <person name="Parey E."/>
            <person name="Roest Crollius H."/>
            <person name="Montfort J."/>
            <person name="Robinson-Rechavi M."/>
            <person name="Bucao C."/>
            <person name="Bouchez O."/>
            <person name="Gislard M."/>
            <person name="Lluch J."/>
            <person name="Milhes M."/>
            <person name="Lampietro C."/>
            <person name="Lopez Roques C."/>
            <person name="Donnadieu C."/>
            <person name="Braasch I."/>
            <person name="Desvignes T."/>
            <person name="Postlethwait J."/>
            <person name="Bobe J."/>
            <person name="Guiguen Y."/>
            <person name="Dirks R."/>
        </authorList>
    </citation>
    <scope>NUCLEOTIDE SEQUENCE</scope>
    <source>
        <strain evidence="11">Tag_6206</strain>
        <tissue evidence="11">Liver</tissue>
    </source>
</reference>
<evidence type="ECO:0000256" key="4">
    <source>
        <dbReference type="ARBA" id="ARBA00022801"/>
    </source>
</evidence>
<keyword evidence="4 7" id="KW-0378">Hydrolase</keyword>
<feature type="domain" description="Neutral/alkaline non-lysosomal ceramidase C-terminal" evidence="10">
    <location>
        <begin position="567"/>
        <end position="733"/>
    </location>
</feature>
<protein>
    <recommendedName>
        <fullName evidence="3 7">Neutral ceramidase</fullName>
        <ecNumber evidence="2 7">3.5.1.23</ecNumber>
    </recommendedName>
</protein>
<evidence type="ECO:0000313" key="11">
    <source>
        <dbReference type="EMBL" id="KAG5855430.1"/>
    </source>
</evidence>
<dbReference type="GO" id="GO:0046512">
    <property type="term" value="P:sphingosine biosynthetic process"/>
    <property type="evidence" value="ECO:0007669"/>
    <property type="project" value="TreeGrafter"/>
</dbReference>
<keyword evidence="12" id="KW-1185">Reference proteome</keyword>
<evidence type="ECO:0000256" key="8">
    <source>
        <dbReference type="SAM" id="Phobius"/>
    </source>
</evidence>
<dbReference type="Gene3D" id="2.60.40.2300">
    <property type="entry name" value="Neutral/alkaline non-lysosomal ceramidase, C-terminal domain"/>
    <property type="match status" value="1"/>
</dbReference>
<dbReference type="FunFam" id="2.60.40.2300:FF:000001">
    <property type="entry name" value="N-acylsphingosine amidohydrolase 2"/>
    <property type="match status" value="1"/>
</dbReference>
<dbReference type="InterPro" id="IPR031329">
    <property type="entry name" value="NEUT/ALK_ceramidase_N"/>
</dbReference>
<dbReference type="Pfam" id="PF04734">
    <property type="entry name" value="Ceramidase_alk"/>
    <property type="match status" value="1"/>
</dbReference>
<keyword evidence="6" id="KW-0479">Metal-binding</keyword>
<comment type="cofactor">
    <cofactor evidence="6">
        <name>Zn(2+)</name>
        <dbReference type="ChEBI" id="CHEBI:29105"/>
    </cofactor>
    <text evidence="6">Binds 1 zinc ion per subunit.</text>
</comment>
<dbReference type="GO" id="GO:0005576">
    <property type="term" value="C:extracellular region"/>
    <property type="evidence" value="ECO:0007669"/>
    <property type="project" value="TreeGrafter"/>
</dbReference>
<accession>A0A9D3MY36</accession>
<sequence length="748" mass="81809">MARKVACCGLSTLEILLIVLFVLMTGVTVGLISVMATTWNTDPPPEEPVPTWKPSENPYLVGVGRADVTGPVGDVPLMGYANSDQTAGGIHTRLYSRAFIVDDTSKRVVFVSADIGMVSQRLRLEVLRALQSKYGSLYGQDNVVLSGTHTHSGLAGYFQYTLFMITSKGYIKPSIQPIVNGIVKSIDMAHKNLKPGRIFLSKGELEDSNVNRSPHSYLNNPAEERNRYKSNTDKQMVVLKFTDLDGDGLGVLSWFAVHPVSMNYTNRMVSADNLGYASYLFEQEKNIGSLPGEGPFVAAFASSNLGDVSPNTRGPYCVNTGEACDYVNSSCPIGGTKMCVALGPGNDMFESTRIIGENVFKKAKELYGGPQQEVQGVLHVAHQWVDMTSVTVQLNSTHTVKTCKPALGHSFAAGTIDGGGDLNFTQGAVEGDPFWDDIRDALLGTPSNETQDCHRPKPILFSTGEMKKPLPWHPDIVDVQMITIGNVAVVAIPGEVTTMSGRRIREAVKQELEARGDFANTEVVIAGLCNVYTHYITTYEEYQIQRYEAASTIYGPHTLSAYVQLYRGLARAIAGGSEGELPAGPEPPFFNESQLFTLMPLVPADKKPENTSFGEVLEQVLPQYTTGEVASVTFVSGNPRNSGDMTEKTFVTVEEYHNQSQKWDIVHTDASWETRFHWIKGGGAQSNATVEWHIPSSARPGTYRIRHFGHFKEIKLLKPVITAYEGTSDTFRVVSPRIGAGSSSFSWI</sequence>
<dbReference type="Pfam" id="PF17048">
    <property type="entry name" value="Ceramidse_alk_C"/>
    <property type="match status" value="1"/>
</dbReference>
<name>A0A9D3MY36_ANGAN</name>
<evidence type="ECO:0000256" key="7">
    <source>
        <dbReference type="RuleBase" id="RU366019"/>
    </source>
</evidence>
<evidence type="ECO:0000256" key="6">
    <source>
        <dbReference type="PIRSR" id="PIRSR606823-2"/>
    </source>
</evidence>
<comment type="catalytic activity">
    <reaction evidence="7">
        <text>an N-acylsphing-4-enine + H2O = sphing-4-enine + a fatty acid</text>
        <dbReference type="Rhea" id="RHEA:20856"/>
        <dbReference type="ChEBI" id="CHEBI:15377"/>
        <dbReference type="ChEBI" id="CHEBI:28868"/>
        <dbReference type="ChEBI" id="CHEBI:52639"/>
        <dbReference type="ChEBI" id="CHEBI:57756"/>
        <dbReference type="EC" id="3.5.1.23"/>
    </reaction>
</comment>
<keyword evidence="6" id="KW-0862">Zinc</keyword>
<feature type="binding site" evidence="6">
    <location>
        <position position="149"/>
    </location>
    <ligand>
        <name>Zn(2+)</name>
        <dbReference type="ChEBI" id="CHEBI:29105"/>
    </ligand>
</feature>
<dbReference type="EC" id="3.5.1.23" evidence="2 7"/>
<dbReference type="PANTHER" id="PTHR12670">
    <property type="entry name" value="CERAMIDASE"/>
    <property type="match status" value="1"/>
</dbReference>